<proteinExistence type="predicted"/>
<dbReference type="AlphaFoldDB" id="A0AAW9HRG4"/>
<name>A0AAW9HRG4_9ACTO</name>
<dbReference type="RefSeq" id="WP_074662355.1">
    <property type="nucleotide sequence ID" value="NZ_FNAU01000007.1"/>
</dbReference>
<sequence>MENMHEEKYGLPTNSDINPVGQRPRRKNLPEGLPVPAQLRAEPAASVDLESYMESLAGDISSLLAAEEKAALLASARELREAESARICLADYLRGQVGGVVELTTREGQASELRIVEVAQTWLLGEGYQRRVLVPVSAIMRVRQGSARRGRQRNERVDMRELGIAMRLEINAPLRALARKNRRVYITHEAGRFSGQIRHVGRDWLEIRDSAAPTGPQFLALSGLIRIETNK</sequence>
<accession>A0AAW9HRG4</accession>
<protein>
    <submittedName>
        <fullName evidence="2">Uncharacterized protein</fullName>
    </submittedName>
</protein>
<dbReference type="Proteomes" id="UP001273799">
    <property type="component" value="Unassembled WGS sequence"/>
</dbReference>
<organism evidence="2 3">
    <name type="scientific">Actinobaculum suis</name>
    <dbReference type="NCBI Taxonomy" id="1657"/>
    <lineage>
        <taxon>Bacteria</taxon>
        <taxon>Bacillati</taxon>
        <taxon>Actinomycetota</taxon>
        <taxon>Actinomycetes</taxon>
        <taxon>Actinomycetales</taxon>
        <taxon>Actinomycetaceae</taxon>
        <taxon>Actinobaculum</taxon>
    </lineage>
</organism>
<reference evidence="2" key="1">
    <citation type="submission" date="2023-10" db="EMBL/GenBank/DDBJ databases">
        <title>Whole Genome based description of the genera Actinobaculum and Actinotignum reveals a complex phylogenetic relationship within the species included in the genus Actinotignum.</title>
        <authorList>
            <person name="Jensen C.S."/>
            <person name="Dargis R."/>
            <person name="Kemp M."/>
            <person name="Christensen J.J."/>
        </authorList>
    </citation>
    <scope>NUCLEOTIDE SEQUENCE</scope>
    <source>
        <strain evidence="2">Actinobaculum_suis_CCUG19206T</strain>
    </source>
</reference>
<evidence type="ECO:0000313" key="3">
    <source>
        <dbReference type="Proteomes" id="UP001273799"/>
    </source>
</evidence>
<gene>
    <name evidence="2" type="ORF">R6G71_02660</name>
</gene>
<feature type="region of interest" description="Disordered" evidence="1">
    <location>
        <begin position="1"/>
        <end position="33"/>
    </location>
</feature>
<dbReference type="EMBL" id="JAWNFU010000001">
    <property type="protein sequence ID" value="MDY5152955.1"/>
    <property type="molecule type" value="Genomic_DNA"/>
</dbReference>
<evidence type="ECO:0000256" key="1">
    <source>
        <dbReference type="SAM" id="MobiDB-lite"/>
    </source>
</evidence>
<evidence type="ECO:0000313" key="2">
    <source>
        <dbReference type="EMBL" id="MDY5152955.1"/>
    </source>
</evidence>
<comment type="caution">
    <text evidence="2">The sequence shown here is derived from an EMBL/GenBank/DDBJ whole genome shotgun (WGS) entry which is preliminary data.</text>
</comment>